<keyword evidence="1" id="KW-0732">Signal</keyword>
<dbReference type="EMBL" id="PVBT01000001">
    <property type="protein sequence ID" value="PRD58172.1"/>
    <property type="molecule type" value="Genomic_DNA"/>
</dbReference>
<comment type="caution">
    <text evidence="2">The sequence shown here is derived from an EMBL/GenBank/DDBJ whole genome shotgun (WGS) entry which is preliminary data.</text>
</comment>
<feature type="chain" id="PRO_5015461066" evidence="1">
    <location>
        <begin position="24"/>
        <end position="206"/>
    </location>
</feature>
<dbReference type="RefSeq" id="WP_105732412.1">
    <property type="nucleotide sequence ID" value="NZ_PVBT01000001.1"/>
</dbReference>
<feature type="signal peptide" evidence="1">
    <location>
        <begin position="1"/>
        <end position="23"/>
    </location>
</feature>
<gene>
    <name evidence="2" type="ORF">C5750_03285</name>
</gene>
<dbReference type="Proteomes" id="UP000238563">
    <property type="component" value="Unassembled WGS sequence"/>
</dbReference>
<dbReference type="Pfam" id="PF06037">
    <property type="entry name" value="DUF922"/>
    <property type="match status" value="1"/>
</dbReference>
<organism evidence="2 3">
    <name type="scientific">Phyllobacterium myrsinacearum</name>
    <dbReference type="NCBI Taxonomy" id="28101"/>
    <lineage>
        <taxon>Bacteria</taxon>
        <taxon>Pseudomonadati</taxon>
        <taxon>Pseudomonadota</taxon>
        <taxon>Alphaproteobacteria</taxon>
        <taxon>Hyphomicrobiales</taxon>
        <taxon>Phyllobacteriaceae</taxon>
        <taxon>Phyllobacterium</taxon>
    </lineage>
</organism>
<proteinExistence type="predicted"/>
<accession>A0A2S9JY68</accession>
<reference evidence="2 3" key="1">
    <citation type="submission" date="2018-02" db="EMBL/GenBank/DDBJ databases">
        <title>The draft genome of Phyllobacterium myrsinacearum DSM5892.</title>
        <authorList>
            <person name="Li L."/>
            <person name="Liu L."/>
            <person name="Zhang X."/>
            <person name="Wang T."/>
        </authorList>
    </citation>
    <scope>NUCLEOTIDE SEQUENCE [LARGE SCALE GENOMIC DNA]</scope>
    <source>
        <strain evidence="2 3">DSM 5892</strain>
    </source>
</reference>
<keyword evidence="3" id="KW-1185">Reference proteome</keyword>
<dbReference type="InterPro" id="IPR010321">
    <property type="entry name" value="DUF922"/>
</dbReference>
<sequence length="206" mass="23603">MKTIVRTAALALACLLATESANAAVVLRNYEYFTLNGRTAADLDRELSRRGPQLHKTGPRHPGATQMRFNTKVKYGSDGKSCRVVEANITIHARVHLPRWKQRASAKPDLALIWDTLSADIKRHEESHIVIARTAAFEMERAMKALPWRSNCEEMKADAAKLMVKLMKEQDAAQIQFDRVEGKNFERRFERLLIFRIQREMENKKG</sequence>
<evidence type="ECO:0000256" key="1">
    <source>
        <dbReference type="SAM" id="SignalP"/>
    </source>
</evidence>
<dbReference type="OrthoDB" id="7888967at2"/>
<dbReference type="PIRSF" id="PIRSF010521">
    <property type="entry name" value="DUF922_bac"/>
    <property type="match status" value="1"/>
</dbReference>
<dbReference type="AlphaFoldDB" id="A0A2S9JY68"/>
<evidence type="ECO:0000313" key="3">
    <source>
        <dbReference type="Proteomes" id="UP000238563"/>
    </source>
</evidence>
<name>A0A2S9JY68_9HYPH</name>
<evidence type="ECO:0000313" key="2">
    <source>
        <dbReference type="EMBL" id="PRD58172.1"/>
    </source>
</evidence>
<protein>
    <submittedName>
        <fullName evidence="2">Peptidase</fullName>
    </submittedName>
</protein>